<sequence length="181" mass="20508">MSRVDRVHMSGSEHDKLIYLTYSNFYLFLQFSGYMAPEYALEGLYSIKYDVYNFQVLLLEITMGRKNFLGFHLTNGAPTLIGYAWKLRNAGKVLELMDPLLKGSCSPNEFLRYVHIGLLCVHEDVNNRPAMSSVVLNVENLSKTERPAFFTGRRIDHHDQVAVSAHNCSVNGLTISSVVAR</sequence>
<reference evidence="1 2" key="1">
    <citation type="submission" date="2018-10" db="EMBL/GenBank/DDBJ databases">
        <title>A high-quality apple genome assembly.</title>
        <authorList>
            <person name="Hu J."/>
        </authorList>
    </citation>
    <scope>NUCLEOTIDE SEQUENCE [LARGE SCALE GENOMIC DNA]</scope>
    <source>
        <strain evidence="2">cv. HFTH1</strain>
        <tissue evidence="1">Young leaf</tissue>
    </source>
</reference>
<dbReference type="SUPFAM" id="SSF56112">
    <property type="entry name" value="Protein kinase-like (PK-like)"/>
    <property type="match status" value="1"/>
</dbReference>
<dbReference type="EMBL" id="RDQH01000336">
    <property type="protein sequence ID" value="RXH86000.1"/>
    <property type="molecule type" value="Genomic_DNA"/>
</dbReference>
<gene>
    <name evidence="1" type="ORF">DVH24_017053</name>
</gene>
<dbReference type="Proteomes" id="UP000290289">
    <property type="component" value="Chromosome 10"/>
</dbReference>
<evidence type="ECO:0008006" key="3">
    <source>
        <dbReference type="Google" id="ProtNLM"/>
    </source>
</evidence>
<dbReference type="PANTHER" id="PTHR27006:SF586">
    <property type="entry name" value="CYSTEINE-RICH RECEPTOR-LIKE PROTEIN KINASE 10"/>
    <property type="match status" value="1"/>
</dbReference>
<dbReference type="InterPro" id="IPR011009">
    <property type="entry name" value="Kinase-like_dom_sf"/>
</dbReference>
<comment type="caution">
    <text evidence="1">The sequence shown here is derived from an EMBL/GenBank/DDBJ whole genome shotgun (WGS) entry which is preliminary data.</text>
</comment>
<dbReference type="Gene3D" id="1.10.510.10">
    <property type="entry name" value="Transferase(Phosphotransferase) domain 1"/>
    <property type="match status" value="1"/>
</dbReference>
<proteinExistence type="predicted"/>
<dbReference type="PANTHER" id="PTHR27006">
    <property type="entry name" value="PROMASTIGOTE SURFACE ANTIGEN PROTEIN PSA"/>
    <property type="match status" value="1"/>
</dbReference>
<evidence type="ECO:0000313" key="2">
    <source>
        <dbReference type="Proteomes" id="UP000290289"/>
    </source>
</evidence>
<keyword evidence="2" id="KW-1185">Reference proteome</keyword>
<protein>
    <recommendedName>
        <fullName evidence="3">Serine-threonine/tyrosine-protein kinase catalytic domain-containing protein</fullName>
    </recommendedName>
</protein>
<accession>A0A498IRW5</accession>
<name>A0A498IRW5_MALDO</name>
<dbReference type="AlphaFoldDB" id="A0A498IRW5"/>
<organism evidence="1 2">
    <name type="scientific">Malus domestica</name>
    <name type="common">Apple</name>
    <name type="synonym">Pyrus malus</name>
    <dbReference type="NCBI Taxonomy" id="3750"/>
    <lineage>
        <taxon>Eukaryota</taxon>
        <taxon>Viridiplantae</taxon>
        <taxon>Streptophyta</taxon>
        <taxon>Embryophyta</taxon>
        <taxon>Tracheophyta</taxon>
        <taxon>Spermatophyta</taxon>
        <taxon>Magnoliopsida</taxon>
        <taxon>eudicotyledons</taxon>
        <taxon>Gunneridae</taxon>
        <taxon>Pentapetalae</taxon>
        <taxon>rosids</taxon>
        <taxon>fabids</taxon>
        <taxon>Rosales</taxon>
        <taxon>Rosaceae</taxon>
        <taxon>Amygdaloideae</taxon>
        <taxon>Maleae</taxon>
        <taxon>Malus</taxon>
    </lineage>
</organism>
<evidence type="ECO:0000313" key="1">
    <source>
        <dbReference type="EMBL" id="RXH86000.1"/>
    </source>
</evidence>